<keyword evidence="6" id="KW-0450">Lipoyl</keyword>
<comment type="cofactor">
    <cofactor evidence="1">
        <name>(R)-lipoate</name>
        <dbReference type="ChEBI" id="CHEBI:83088"/>
    </cofactor>
</comment>
<dbReference type="Proteomes" id="UP001209803">
    <property type="component" value="Chromosome"/>
</dbReference>
<dbReference type="EC" id="1.2.4.1" evidence="4 10"/>
<dbReference type="InterPro" id="IPR009014">
    <property type="entry name" value="Transketo_C/PFOR_II"/>
</dbReference>
<keyword evidence="13" id="KW-1185">Reference proteome</keyword>
<dbReference type="CDD" id="cd07036">
    <property type="entry name" value="TPP_PYR_E1-PDHc-beta_like"/>
    <property type="match status" value="1"/>
</dbReference>
<dbReference type="PROSITE" id="PS50968">
    <property type="entry name" value="BIOTINYL_LIPOYL"/>
    <property type="match status" value="1"/>
</dbReference>
<dbReference type="Gene3D" id="3.40.50.970">
    <property type="match status" value="1"/>
</dbReference>
<comment type="catalytic activity">
    <reaction evidence="10">
        <text>N(6)-[(R)-lipoyl]-L-lysyl-[protein] + pyruvate + H(+) = N(6)-[(R)-S(8)-acetyldihydrolipoyl]-L-lysyl-[protein] + CO2</text>
        <dbReference type="Rhea" id="RHEA:19189"/>
        <dbReference type="Rhea" id="RHEA-COMP:10474"/>
        <dbReference type="Rhea" id="RHEA-COMP:10478"/>
        <dbReference type="ChEBI" id="CHEBI:15361"/>
        <dbReference type="ChEBI" id="CHEBI:15378"/>
        <dbReference type="ChEBI" id="CHEBI:16526"/>
        <dbReference type="ChEBI" id="CHEBI:83099"/>
        <dbReference type="ChEBI" id="CHEBI:83111"/>
        <dbReference type="EC" id="1.2.4.1"/>
    </reaction>
</comment>
<comment type="cofactor">
    <cofactor evidence="2 10">
        <name>thiamine diphosphate</name>
        <dbReference type="ChEBI" id="CHEBI:58937"/>
    </cofactor>
</comment>
<dbReference type="Gene3D" id="3.40.50.920">
    <property type="match status" value="1"/>
</dbReference>
<comment type="subunit">
    <text evidence="3">Heterodimer of an alpha and a beta chain.</text>
</comment>
<evidence type="ECO:0000256" key="5">
    <source>
        <dbReference type="ARBA" id="ARBA00016138"/>
    </source>
</evidence>
<evidence type="ECO:0000256" key="8">
    <source>
        <dbReference type="ARBA" id="ARBA00023052"/>
    </source>
</evidence>
<evidence type="ECO:0000313" key="13">
    <source>
        <dbReference type="Proteomes" id="UP001209803"/>
    </source>
</evidence>
<dbReference type="InterPro" id="IPR000089">
    <property type="entry name" value="Biotin_lipoyl"/>
</dbReference>
<evidence type="ECO:0000256" key="10">
    <source>
        <dbReference type="RuleBase" id="RU364074"/>
    </source>
</evidence>
<keyword evidence="8 10" id="KW-0786">Thiamine pyrophosphate</keyword>
<dbReference type="PANTHER" id="PTHR11624:SF96">
    <property type="entry name" value="PYRUVATE DEHYDROGENASE E1 COMPONENT SUBUNIT BETA, MITOCHONDRIAL"/>
    <property type="match status" value="1"/>
</dbReference>
<evidence type="ECO:0000256" key="6">
    <source>
        <dbReference type="ARBA" id="ARBA00022823"/>
    </source>
</evidence>
<dbReference type="RefSeq" id="WP_265681885.1">
    <property type="nucleotide sequence ID" value="NZ_CP120863.1"/>
</dbReference>
<dbReference type="SUPFAM" id="SSF52518">
    <property type="entry name" value="Thiamin diphosphate-binding fold (THDP-binding)"/>
    <property type="match status" value="1"/>
</dbReference>
<comment type="function">
    <text evidence="10">The pyruvate dehydrogenase complex catalyzes the overall conversion of pyruvate to acetyl-CoA and CO2.</text>
</comment>
<dbReference type="GO" id="GO:0004739">
    <property type="term" value="F:pyruvate dehydrogenase (acetyl-transferring) activity"/>
    <property type="evidence" value="ECO:0007669"/>
    <property type="project" value="UniProtKB-EC"/>
</dbReference>
<dbReference type="InterPro" id="IPR027110">
    <property type="entry name" value="PDHB_mito-type"/>
</dbReference>
<name>A0ABY8EXG6_9HYPH</name>
<sequence length="461" mass="48621">MPIDILMPALSPTMEEGKLAKWLKAEGDTVSAGDVIAEIETDKATMEVEAVDEGTLGKILVAEGTDNVKVNEKIAVLLGEGEDASAIDAAAASPAPAAAPAAAAEAPSAPAVAAAPQAPVAEVVEDPEVPAGTPMKSSTVREALRDAMAEEMRRDPDVFVMGEEVAEYQGAYKITQGLLDEFSEKRVIDTPITEHGFAGLGVGAAMAGLKPIVEFMTFNFAMQGIDQIINSAAKTLYMSGGQMGAPIVFRGPNGAAARVGAQHSQDYASWYAHVPGLKVIQPYSAADAKGLLKAAIRDPNPVIFLENEILYGHSFEIPDVDDFVLPIGKAKVERGGTDVTLVSWGIGMTYTLKAAEELAGMGISAEVINLRTIRPLDIDTVLASVRKTGRVVTIEEAFPMCSVSSEIAYQVQEQAFDYLDAPITRVTGKDVPMPYAANLEKLALPTVSEVIEAVKAVTYTA</sequence>
<organism evidence="12 13">
    <name type="scientific">Roseibium porphyridii</name>
    <dbReference type="NCBI Taxonomy" id="2866279"/>
    <lineage>
        <taxon>Bacteria</taxon>
        <taxon>Pseudomonadati</taxon>
        <taxon>Pseudomonadota</taxon>
        <taxon>Alphaproteobacteria</taxon>
        <taxon>Hyphomicrobiales</taxon>
        <taxon>Stappiaceae</taxon>
        <taxon>Roseibium</taxon>
    </lineage>
</organism>
<dbReference type="Pfam" id="PF02780">
    <property type="entry name" value="Transketolase_C"/>
    <property type="match status" value="1"/>
</dbReference>
<dbReference type="Pfam" id="PF02779">
    <property type="entry name" value="Transket_pyr"/>
    <property type="match status" value="1"/>
</dbReference>
<dbReference type="SUPFAM" id="SSF51230">
    <property type="entry name" value="Single hybrid motif"/>
    <property type="match status" value="1"/>
</dbReference>
<dbReference type="PROSITE" id="PS00189">
    <property type="entry name" value="LIPOYL"/>
    <property type="match status" value="1"/>
</dbReference>
<evidence type="ECO:0000256" key="9">
    <source>
        <dbReference type="ARBA" id="ARBA00023317"/>
    </source>
</evidence>
<dbReference type="InterPro" id="IPR033248">
    <property type="entry name" value="Transketolase_C"/>
</dbReference>
<dbReference type="NCBIfam" id="NF006667">
    <property type="entry name" value="PRK09212.1"/>
    <property type="match status" value="1"/>
</dbReference>
<dbReference type="InterPro" id="IPR029061">
    <property type="entry name" value="THDP-binding"/>
</dbReference>
<dbReference type="CDD" id="cd06849">
    <property type="entry name" value="lipoyl_domain"/>
    <property type="match status" value="1"/>
</dbReference>
<evidence type="ECO:0000313" key="12">
    <source>
        <dbReference type="EMBL" id="WFE87441.1"/>
    </source>
</evidence>
<dbReference type="Pfam" id="PF00364">
    <property type="entry name" value="Biotin_lipoyl"/>
    <property type="match status" value="1"/>
</dbReference>
<dbReference type="SUPFAM" id="SSF52922">
    <property type="entry name" value="TK C-terminal domain-like"/>
    <property type="match status" value="1"/>
</dbReference>
<dbReference type="InterPro" id="IPR011053">
    <property type="entry name" value="Single_hybrid_motif"/>
</dbReference>
<evidence type="ECO:0000256" key="1">
    <source>
        <dbReference type="ARBA" id="ARBA00001938"/>
    </source>
</evidence>
<dbReference type="InterPro" id="IPR005475">
    <property type="entry name" value="Transketolase-like_Pyr-bd"/>
</dbReference>
<evidence type="ECO:0000256" key="3">
    <source>
        <dbReference type="ARBA" id="ARBA00011870"/>
    </source>
</evidence>
<evidence type="ECO:0000256" key="2">
    <source>
        <dbReference type="ARBA" id="ARBA00001964"/>
    </source>
</evidence>
<dbReference type="NCBIfam" id="NF008854">
    <property type="entry name" value="PRK11892.1"/>
    <property type="match status" value="1"/>
</dbReference>
<evidence type="ECO:0000259" key="11">
    <source>
        <dbReference type="PROSITE" id="PS50968"/>
    </source>
</evidence>
<protein>
    <recommendedName>
        <fullName evidence="5 10">Pyruvate dehydrogenase E1 component subunit beta</fullName>
        <ecNumber evidence="4 10">1.2.4.1</ecNumber>
    </recommendedName>
</protein>
<keyword evidence="7 10" id="KW-0560">Oxidoreductase</keyword>
<dbReference type="EMBL" id="CP120863">
    <property type="protein sequence ID" value="WFE87441.1"/>
    <property type="molecule type" value="Genomic_DNA"/>
</dbReference>
<dbReference type="SMART" id="SM00861">
    <property type="entry name" value="Transket_pyr"/>
    <property type="match status" value="1"/>
</dbReference>
<evidence type="ECO:0000256" key="4">
    <source>
        <dbReference type="ARBA" id="ARBA00012281"/>
    </source>
</evidence>
<evidence type="ECO:0000256" key="7">
    <source>
        <dbReference type="ARBA" id="ARBA00023002"/>
    </source>
</evidence>
<accession>A0ABY8EXG6</accession>
<proteinExistence type="predicted"/>
<dbReference type="Gene3D" id="2.40.50.100">
    <property type="match status" value="1"/>
</dbReference>
<feature type="domain" description="Lipoyl-binding" evidence="11">
    <location>
        <begin position="2"/>
        <end position="78"/>
    </location>
</feature>
<gene>
    <name evidence="12" type="ORF">K1718_14805</name>
</gene>
<dbReference type="InterPro" id="IPR003016">
    <property type="entry name" value="2-oxoA_DH_lipoyl-BS"/>
</dbReference>
<reference evidence="12 13" key="1">
    <citation type="submission" date="2023-03" db="EMBL/GenBank/DDBJ databases">
        <title>Roseibium porphyridii sp. nov. and Roseibium rhodosorbium sp. nov. isolated from marine algae, Porphyridium cruentum and Rhodosorus marinus, respectively.</title>
        <authorList>
            <person name="Lee M.W."/>
            <person name="Choi B.J."/>
            <person name="Lee J.K."/>
            <person name="Choi D.G."/>
            <person name="Baek J.H."/>
            <person name="Bayburt H."/>
            <person name="Kim J.M."/>
            <person name="Han D.M."/>
            <person name="Kim K.H."/>
            <person name="Jeon C.O."/>
        </authorList>
    </citation>
    <scope>NUCLEOTIDE SEQUENCE [LARGE SCALE GENOMIC DNA]</scope>
    <source>
        <strain evidence="12 13">KMA01</strain>
    </source>
</reference>
<dbReference type="PANTHER" id="PTHR11624">
    <property type="entry name" value="DEHYDROGENASE RELATED"/>
    <property type="match status" value="1"/>
</dbReference>
<keyword evidence="9 10" id="KW-0670">Pyruvate</keyword>